<dbReference type="HOGENOM" id="CLU_1620288_0_0_1"/>
<evidence type="ECO:0000313" key="3">
    <source>
        <dbReference type="Proteomes" id="UP000054248"/>
    </source>
</evidence>
<dbReference type="AlphaFoldDB" id="A0A0C3Q8B3"/>
<reference evidence="2 3" key="1">
    <citation type="submission" date="2014-04" db="EMBL/GenBank/DDBJ databases">
        <authorList>
            <consortium name="DOE Joint Genome Institute"/>
            <person name="Kuo A."/>
            <person name="Girlanda M."/>
            <person name="Perotto S."/>
            <person name="Kohler A."/>
            <person name="Nagy L.G."/>
            <person name="Floudas D."/>
            <person name="Copeland A."/>
            <person name="Barry K.W."/>
            <person name="Cichocki N."/>
            <person name="Veneault-Fourrey C."/>
            <person name="LaButti K."/>
            <person name="Lindquist E.A."/>
            <person name="Lipzen A."/>
            <person name="Lundell T."/>
            <person name="Morin E."/>
            <person name="Murat C."/>
            <person name="Sun H."/>
            <person name="Tunlid A."/>
            <person name="Henrissat B."/>
            <person name="Grigoriev I.V."/>
            <person name="Hibbett D.S."/>
            <person name="Martin F."/>
            <person name="Nordberg H.P."/>
            <person name="Cantor M.N."/>
            <person name="Hua S.X."/>
        </authorList>
    </citation>
    <scope>NUCLEOTIDE SEQUENCE [LARGE SCALE GENOMIC DNA]</scope>
    <source>
        <strain evidence="2 3">MUT 4182</strain>
    </source>
</reference>
<organism evidence="2 3">
    <name type="scientific">Tulasnella calospora MUT 4182</name>
    <dbReference type="NCBI Taxonomy" id="1051891"/>
    <lineage>
        <taxon>Eukaryota</taxon>
        <taxon>Fungi</taxon>
        <taxon>Dikarya</taxon>
        <taxon>Basidiomycota</taxon>
        <taxon>Agaricomycotina</taxon>
        <taxon>Agaricomycetes</taxon>
        <taxon>Cantharellales</taxon>
        <taxon>Tulasnellaceae</taxon>
        <taxon>Tulasnella</taxon>
    </lineage>
</organism>
<keyword evidence="3" id="KW-1185">Reference proteome</keyword>
<gene>
    <name evidence="2" type="ORF">M407DRAFT_8094</name>
</gene>
<feature type="region of interest" description="Disordered" evidence="1">
    <location>
        <begin position="40"/>
        <end position="64"/>
    </location>
</feature>
<dbReference type="EMBL" id="KN823031">
    <property type="protein sequence ID" value="KIO26020.1"/>
    <property type="molecule type" value="Genomic_DNA"/>
</dbReference>
<name>A0A0C3Q8B3_9AGAM</name>
<accession>A0A0C3Q8B3</accession>
<evidence type="ECO:0000313" key="2">
    <source>
        <dbReference type="EMBL" id="KIO26020.1"/>
    </source>
</evidence>
<feature type="compositionally biased region" description="Polar residues" evidence="1">
    <location>
        <begin position="40"/>
        <end position="53"/>
    </location>
</feature>
<feature type="region of interest" description="Disordered" evidence="1">
    <location>
        <begin position="1"/>
        <end position="23"/>
    </location>
</feature>
<evidence type="ECO:0000256" key="1">
    <source>
        <dbReference type="SAM" id="MobiDB-lite"/>
    </source>
</evidence>
<sequence length="164" mass="18577">MTEGGPEGQKLRPKPRSYIRQSSNMRKNWEIAYRGRIGQLSTSPKNCGASSSGVAVVEKPKPPTGNITLLAGLEREYLVREISTKKGRKEERKTRPEMKTIMEDFQQGGRREAAAEMRAPTVADHSGTEVLQLREVEDHLRQRYANTHRWTFTTLSHAVLSEND</sequence>
<dbReference type="Proteomes" id="UP000054248">
    <property type="component" value="Unassembled WGS sequence"/>
</dbReference>
<reference evidence="3" key="2">
    <citation type="submission" date="2015-01" db="EMBL/GenBank/DDBJ databases">
        <title>Evolutionary Origins and Diversification of the Mycorrhizal Mutualists.</title>
        <authorList>
            <consortium name="DOE Joint Genome Institute"/>
            <consortium name="Mycorrhizal Genomics Consortium"/>
            <person name="Kohler A."/>
            <person name="Kuo A."/>
            <person name="Nagy L.G."/>
            <person name="Floudas D."/>
            <person name="Copeland A."/>
            <person name="Barry K.W."/>
            <person name="Cichocki N."/>
            <person name="Veneault-Fourrey C."/>
            <person name="LaButti K."/>
            <person name="Lindquist E.A."/>
            <person name="Lipzen A."/>
            <person name="Lundell T."/>
            <person name="Morin E."/>
            <person name="Murat C."/>
            <person name="Riley R."/>
            <person name="Ohm R."/>
            <person name="Sun H."/>
            <person name="Tunlid A."/>
            <person name="Henrissat B."/>
            <person name="Grigoriev I.V."/>
            <person name="Hibbett D.S."/>
            <person name="Martin F."/>
        </authorList>
    </citation>
    <scope>NUCLEOTIDE SEQUENCE [LARGE SCALE GENOMIC DNA]</scope>
    <source>
        <strain evidence="3">MUT 4182</strain>
    </source>
</reference>
<protein>
    <submittedName>
        <fullName evidence="2">Uncharacterized protein</fullName>
    </submittedName>
</protein>
<proteinExistence type="predicted"/>
<feature type="compositionally biased region" description="Basic and acidic residues" evidence="1">
    <location>
        <begin position="85"/>
        <end position="102"/>
    </location>
</feature>
<feature type="region of interest" description="Disordered" evidence="1">
    <location>
        <begin position="85"/>
        <end position="106"/>
    </location>
</feature>